<comment type="caution">
    <text evidence="2">The sequence shown here is derived from an EMBL/GenBank/DDBJ whole genome shotgun (WGS) entry which is preliminary data.</text>
</comment>
<evidence type="ECO:0000256" key="1">
    <source>
        <dbReference type="SAM" id="MobiDB-lite"/>
    </source>
</evidence>
<evidence type="ECO:0000313" key="3">
    <source>
        <dbReference type="Proteomes" id="UP000494256"/>
    </source>
</evidence>
<feature type="region of interest" description="Disordered" evidence="1">
    <location>
        <begin position="1"/>
        <end position="21"/>
    </location>
</feature>
<dbReference type="AlphaFoldDB" id="A0A8S0Z0L0"/>
<gene>
    <name evidence="2" type="ORF">APLA_LOCUS2251</name>
</gene>
<dbReference type="EMBL" id="CADEBD010000226">
    <property type="protein sequence ID" value="CAB3225497.1"/>
    <property type="molecule type" value="Genomic_DNA"/>
</dbReference>
<reference evidence="2 3" key="1">
    <citation type="submission" date="2020-04" db="EMBL/GenBank/DDBJ databases">
        <authorList>
            <person name="Wallbank WR R."/>
            <person name="Pardo Diaz C."/>
            <person name="Kozak K."/>
            <person name="Martin S."/>
            <person name="Jiggins C."/>
            <person name="Moest M."/>
            <person name="Warren A I."/>
            <person name="Byers J.R.P. K."/>
            <person name="Montejo-Kovacevich G."/>
            <person name="Yen C E."/>
        </authorList>
    </citation>
    <scope>NUCLEOTIDE SEQUENCE [LARGE SCALE GENOMIC DNA]</scope>
</reference>
<sequence length="85" mass="9195">MAPRVVNFSSDEVSKDVGGTVTPSKGSLWSLTIAIDENKISERSSRPPQVTPSIVYPLKILRPLANLVAGIAVAHQETAEVRQRL</sequence>
<protein>
    <submittedName>
        <fullName evidence="2">Uncharacterized protein</fullName>
    </submittedName>
</protein>
<evidence type="ECO:0000313" key="2">
    <source>
        <dbReference type="EMBL" id="CAB3225497.1"/>
    </source>
</evidence>
<name>A0A8S0Z0L0_ARCPL</name>
<dbReference type="Proteomes" id="UP000494256">
    <property type="component" value="Unassembled WGS sequence"/>
</dbReference>
<dbReference type="OrthoDB" id="6429739at2759"/>
<accession>A0A8S0Z0L0</accession>
<proteinExistence type="predicted"/>
<organism evidence="2 3">
    <name type="scientific">Arctia plantaginis</name>
    <name type="common">Wood tiger moth</name>
    <name type="synonym">Phalaena plantaginis</name>
    <dbReference type="NCBI Taxonomy" id="874455"/>
    <lineage>
        <taxon>Eukaryota</taxon>
        <taxon>Metazoa</taxon>
        <taxon>Ecdysozoa</taxon>
        <taxon>Arthropoda</taxon>
        <taxon>Hexapoda</taxon>
        <taxon>Insecta</taxon>
        <taxon>Pterygota</taxon>
        <taxon>Neoptera</taxon>
        <taxon>Endopterygota</taxon>
        <taxon>Lepidoptera</taxon>
        <taxon>Glossata</taxon>
        <taxon>Ditrysia</taxon>
        <taxon>Noctuoidea</taxon>
        <taxon>Erebidae</taxon>
        <taxon>Arctiinae</taxon>
        <taxon>Arctia</taxon>
    </lineage>
</organism>